<comment type="caution">
    <text evidence="7">The sequence shown here is derived from an EMBL/GenBank/DDBJ whole genome shotgun (WGS) entry which is preliminary data.</text>
</comment>
<dbReference type="Proteomes" id="UP001215598">
    <property type="component" value="Unassembled WGS sequence"/>
</dbReference>
<evidence type="ECO:0000256" key="2">
    <source>
        <dbReference type="ARBA" id="ARBA00022679"/>
    </source>
</evidence>
<evidence type="ECO:0000256" key="4">
    <source>
        <dbReference type="SAM" id="MobiDB-lite"/>
    </source>
</evidence>
<name>A0AAD7JGK1_9AGAR</name>
<dbReference type="PANTHER" id="PTHR43712:SF2">
    <property type="entry name" value="O-METHYLTRANSFERASE CICE"/>
    <property type="match status" value="1"/>
</dbReference>
<evidence type="ECO:0000313" key="7">
    <source>
        <dbReference type="EMBL" id="KAJ7764341.1"/>
    </source>
</evidence>
<dbReference type="SUPFAM" id="SSF46785">
    <property type="entry name" value="Winged helix' DNA-binding domain"/>
    <property type="match status" value="1"/>
</dbReference>
<dbReference type="GO" id="GO:0008171">
    <property type="term" value="F:O-methyltransferase activity"/>
    <property type="evidence" value="ECO:0007669"/>
    <property type="project" value="InterPro"/>
</dbReference>
<dbReference type="InterPro" id="IPR016461">
    <property type="entry name" value="COMT-like"/>
</dbReference>
<accession>A0AAD7JGK1</accession>
<dbReference type="Gene3D" id="1.10.10.10">
    <property type="entry name" value="Winged helix-like DNA-binding domain superfamily/Winged helix DNA-binding domain"/>
    <property type="match status" value="1"/>
</dbReference>
<keyword evidence="8" id="KW-1185">Reference proteome</keyword>
<keyword evidence="2" id="KW-0808">Transferase</keyword>
<dbReference type="GO" id="GO:0046983">
    <property type="term" value="F:protein dimerization activity"/>
    <property type="evidence" value="ECO:0007669"/>
    <property type="project" value="InterPro"/>
</dbReference>
<dbReference type="EMBL" id="JARKIB010000028">
    <property type="protein sequence ID" value="KAJ7764341.1"/>
    <property type="molecule type" value="Genomic_DNA"/>
</dbReference>
<proteinExistence type="predicted"/>
<dbReference type="PROSITE" id="PS51683">
    <property type="entry name" value="SAM_OMT_II"/>
    <property type="match status" value="1"/>
</dbReference>
<keyword evidence="1" id="KW-0489">Methyltransferase</keyword>
<dbReference type="InterPro" id="IPR012967">
    <property type="entry name" value="COMT_dimerisation"/>
</dbReference>
<feature type="domain" description="O-methyltransferase C-terminal" evidence="5">
    <location>
        <begin position="256"/>
        <end position="443"/>
    </location>
</feature>
<reference evidence="7" key="1">
    <citation type="submission" date="2023-03" db="EMBL/GenBank/DDBJ databases">
        <title>Massive genome expansion in bonnet fungi (Mycena s.s.) driven by repeated elements and novel gene families across ecological guilds.</title>
        <authorList>
            <consortium name="Lawrence Berkeley National Laboratory"/>
            <person name="Harder C.B."/>
            <person name="Miyauchi S."/>
            <person name="Viragh M."/>
            <person name="Kuo A."/>
            <person name="Thoen E."/>
            <person name="Andreopoulos B."/>
            <person name="Lu D."/>
            <person name="Skrede I."/>
            <person name="Drula E."/>
            <person name="Henrissat B."/>
            <person name="Morin E."/>
            <person name="Kohler A."/>
            <person name="Barry K."/>
            <person name="LaButti K."/>
            <person name="Morin E."/>
            <person name="Salamov A."/>
            <person name="Lipzen A."/>
            <person name="Mereny Z."/>
            <person name="Hegedus B."/>
            <person name="Baldrian P."/>
            <person name="Stursova M."/>
            <person name="Weitz H."/>
            <person name="Taylor A."/>
            <person name="Grigoriev I.V."/>
            <person name="Nagy L.G."/>
            <person name="Martin F."/>
            <person name="Kauserud H."/>
        </authorList>
    </citation>
    <scope>NUCLEOTIDE SEQUENCE</scope>
    <source>
        <strain evidence="7">CBHHK182m</strain>
    </source>
</reference>
<evidence type="ECO:0000259" key="5">
    <source>
        <dbReference type="Pfam" id="PF00891"/>
    </source>
</evidence>
<keyword evidence="3" id="KW-0949">S-adenosyl-L-methionine</keyword>
<dbReference type="Pfam" id="PF00891">
    <property type="entry name" value="Methyltransf_2"/>
    <property type="match status" value="1"/>
</dbReference>
<dbReference type="Pfam" id="PF08100">
    <property type="entry name" value="Dimerisation"/>
    <property type="match status" value="1"/>
</dbReference>
<dbReference type="InterPro" id="IPR001077">
    <property type="entry name" value="COMT_C"/>
</dbReference>
<dbReference type="SUPFAM" id="SSF53335">
    <property type="entry name" value="S-adenosyl-L-methionine-dependent methyltransferases"/>
    <property type="match status" value="1"/>
</dbReference>
<dbReference type="PANTHER" id="PTHR43712">
    <property type="entry name" value="PUTATIVE (AFU_ORTHOLOGUE AFUA_4G14580)-RELATED"/>
    <property type="match status" value="1"/>
</dbReference>
<evidence type="ECO:0000259" key="6">
    <source>
        <dbReference type="Pfam" id="PF08100"/>
    </source>
</evidence>
<dbReference type="Gene3D" id="3.40.50.150">
    <property type="entry name" value="Vaccinia Virus protein VP39"/>
    <property type="match status" value="1"/>
</dbReference>
<feature type="domain" description="O-methyltransferase dimerisation" evidence="6">
    <location>
        <begin position="81"/>
        <end position="157"/>
    </location>
</feature>
<sequence>MTSPALTTRFTELLKTIEASAAALRTGLESTSPDDPGAQIAASLGLPFHANAQMAKQAALLRVASERLAQLVTPPRHVMFEAAGSFYVTLALKAIANADVATVIEDTDPNGVPAADLAKKVGMDEDMMSRLLRHLAAKGIFQEVAPSVWANTDNSRAIAHQPEFRAHLDLAMYEGTLVLPHWPAFLAARAAGTQPAPLSPFALYSNNQPFYQWLHSAPSTSTTSDSAPTAATSPEKEALAAAAHGRAANFNAAMKGMTRTEGVAFLPLDYPFHALPSSTTIIDVGGGLGSLPELVLPRAPHLKFVVQDLEGVVKQAKEGGACEKWVGEGRVEFVVQDCFAPQPEEYGGGGNVFVLKSMLHNYPPGPALAILKHIRAANPARLLIIDRVVVPQLGAAFPSTSTSDAVQSLAIPTMYDLAMAALHGGRARLLSEWEALLQEGGFKIAEGGVWAMRASTGQCVLECVPV</sequence>
<evidence type="ECO:0000313" key="8">
    <source>
        <dbReference type="Proteomes" id="UP001215598"/>
    </source>
</evidence>
<feature type="region of interest" description="Disordered" evidence="4">
    <location>
        <begin position="216"/>
        <end position="237"/>
    </location>
</feature>
<dbReference type="AlphaFoldDB" id="A0AAD7JGK1"/>
<gene>
    <name evidence="7" type="ORF">B0H16DRAFT_1883586</name>
</gene>
<dbReference type="InterPro" id="IPR036388">
    <property type="entry name" value="WH-like_DNA-bd_sf"/>
</dbReference>
<protein>
    <submittedName>
        <fullName evidence="7">O-methyltransferase-domain-containing protein</fullName>
    </submittedName>
</protein>
<dbReference type="InterPro" id="IPR036390">
    <property type="entry name" value="WH_DNA-bd_sf"/>
</dbReference>
<dbReference type="GO" id="GO:0032259">
    <property type="term" value="P:methylation"/>
    <property type="evidence" value="ECO:0007669"/>
    <property type="project" value="UniProtKB-KW"/>
</dbReference>
<evidence type="ECO:0000256" key="1">
    <source>
        <dbReference type="ARBA" id="ARBA00022603"/>
    </source>
</evidence>
<organism evidence="7 8">
    <name type="scientific">Mycena metata</name>
    <dbReference type="NCBI Taxonomy" id="1033252"/>
    <lineage>
        <taxon>Eukaryota</taxon>
        <taxon>Fungi</taxon>
        <taxon>Dikarya</taxon>
        <taxon>Basidiomycota</taxon>
        <taxon>Agaricomycotina</taxon>
        <taxon>Agaricomycetes</taxon>
        <taxon>Agaricomycetidae</taxon>
        <taxon>Agaricales</taxon>
        <taxon>Marasmiineae</taxon>
        <taxon>Mycenaceae</taxon>
        <taxon>Mycena</taxon>
    </lineage>
</organism>
<dbReference type="InterPro" id="IPR029063">
    <property type="entry name" value="SAM-dependent_MTases_sf"/>
</dbReference>
<evidence type="ECO:0000256" key="3">
    <source>
        <dbReference type="ARBA" id="ARBA00022691"/>
    </source>
</evidence>